<dbReference type="GO" id="GO:0015031">
    <property type="term" value="P:protein transport"/>
    <property type="evidence" value="ECO:0007669"/>
    <property type="project" value="UniProtKB-KW"/>
</dbReference>
<keyword evidence="9" id="KW-1185">Reference proteome</keyword>
<evidence type="ECO:0000313" key="8">
    <source>
        <dbReference type="EMBL" id="APX14096.1"/>
    </source>
</evidence>
<keyword evidence="8" id="KW-0614">Plasmid</keyword>
<dbReference type="RefSeq" id="WP_076630563.1">
    <property type="nucleotide sequence ID" value="NZ_CP019314.1"/>
</dbReference>
<evidence type="ECO:0000256" key="7">
    <source>
        <dbReference type="RuleBase" id="RU003879"/>
    </source>
</evidence>
<keyword evidence="4 7" id="KW-0812">Transmembrane</keyword>
<name>A0A1P8N1B1_9RHOB</name>
<evidence type="ECO:0000256" key="2">
    <source>
        <dbReference type="ARBA" id="ARBA00005811"/>
    </source>
</evidence>
<keyword evidence="5" id="KW-1133">Transmembrane helix</keyword>
<dbReference type="EMBL" id="CP019314">
    <property type="protein sequence ID" value="APX14096.1"/>
    <property type="molecule type" value="Genomic_DNA"/>
</dbReference>
<dbReference type="KEGG" id="tom:BWR18_19735"/>
<evidence type="ECO:0000256" key="5">
    <source>
        <dbReference type="ARBA" id="ARBA00022989"/>
    </source>
</evidence>
<comment type="subcellular location">
    <subcellularLocation>
        <location evidence="1">Cell membrane</location>
        <topology evidence="1">Single-pass membrane protein</topology>
    </subcellularLocation>
    <subcellularLocation>
        <location evidence="7">Cell membrane</location>
        <topology evidence="7">Single-pass type II membrane protein</topology>
    </subcellularLocation>
</comment>
<comment type="similarity">
    <text evidence="2 7">Belongs to the ExbD/TolR family.</text>
</comment>
<evidence type="ECO:0000313" key="9">
    <source>
        <dbReference type="Proteomes" id="UP000186336"/>
    </source>
</evidence>
<evidence type="ECO:0000256" key="6">
    <source>
        <dbReference type="ARBA" id="ARBA00023136"/>
    </source>
</evidence>
<keyword evidence="7" id="KW-0813">Transport</keyword>
<proteinExistence type="inferred from homology"/>
<geneLocation type="plasmid" evidence="8 9">
    <name>pDOK1-4-2</name>
</geneLocation>
<keyword evidence="3" id="KW-1003">Cell membrane</keyword>
<sequence length="111" mass="11390">MTSLIDVIFLLLLFFMLTSTFSTFAEVELTAGGAGQGAEVSPVPPLFLQLAEDAVALNGAPVPLEALAAAMEGGQPVIVSLQDGVTAQRLTDLLVVLRGVPGLQITVLGQG</sequence>
<protein>
    <submittedName>
        <fullName evidence="8">Biopolymer transporter ExbD</fullName>
    </submittedName>
</protein>
<keyword evidence="7" id="KW-0653">Protein transport</keyword>
<reference evidence="8 9" key="1">
    <citation type="submission" date="2017-01" db="EMBL/GenBank/DDBJ databases">
        <title>Complete genome of Tateyamaria omphalii DOK1-4 isolated from seawater in Dokdo.</title>
        <authorList>
            <person name="Kim J.H."/>
            <person name="Chi W.-J."/>
        </authorList>
    </citation>
    <scope>NUCLEOTIDE SEQUENCE [LARGE SCALE GENOMIC DNA]</scope>
    <source>
        <strain evidence="8 9">DOK1-4</strain>
        <plasmid evidence="8 9">pDOK1-4-2</plasmid>
    </source>
</reference>
<dbReference type="InterPro" id="IPR003400">
    <property type="entry name" value="ExbD"/>
</dbReference>
<evidence type="ECO:0000256" key="3">
    <source>
        <dbReference type="ARBA" id="ARBA00022475"/>
    </source>
</evidence>
<keyword evidence="6" id="KW-0472">Membrane</keyword>
<gene>
    <name evidence="8" type="ORF">BWR18_19735</name>
</gene>
<evidence type="ECO:0000256" key="4">
    <source>
        <dbReference type="ARBA" id="ARBA00022692"/>
    </source>
</evidence>
<dbReference type="GO" id="GO:0005886">
    <property type="term" value="C:plasma membrane"/>
    <property type="evidence" value="ECO:0007669"/>
    <property type="project" value="UniProtKB-SubCell"/>
</dbReference>
<dbReference type="GO" id="GO:0022857">
    <property type="term" value="F:transmembrane transporter activity"/>
    <property type="evidence" value="ECO:0007669"/>
    <property type="project" value="InterPro"/>
</dbReference>
<accession>A0A1P8N1B1</accession>
<evidence type="ECO:0000256" key="1">
    <source>
        <dbReference type="ARBA" id="ARBA00004162"/>
    </source>
</evidence>
<dbReference type="AlphaFoldDB" id="A0A1P8N1B1"/>
<dbReference type="Proteomes" id="UP000186336">
    <property type="component" value="Plasmid pDOK1-4-2"/>
</dbReference>
<organism evidence="8 9">
    <name type="scientific">Tateyamaria omphalii</name>
    <dbReference type="NCBI Taxonomy" id="299262"/>
    <lineage>
        <taxon>Bacteria</taxon>
        <taxon>Pseudomonadati</taxon>
        <taxon>Pseudomonadota</taxon>
        <taxon>Alphaproteobacteria</taxon>
        <taxon>Rhodobacterales</taxon>
        <taxon>Roseobacteraceae</taxon>
        <taxon>Tateyamaria</taxon>
    </lineage>
</organism>
<dbReference type="OrthoDB" id="7727005at2"/>
<dbReference type="Pfam" id="PF02472">
    <property type="entry name" value="ExbD"/>
    <property type="match status" value="1"/>
</dbReference>